<name>A0A0D0DLI6_9AGAM</name>
<evidence type="ECO:0000313" key="2">
    <source>
        <dbReference type="EMBL" id="KIK82769.1"/>
    </source>
</evidence>
<evidence type="ECO:0000313" key="3">
    <source>
        <dbReference type="Proteomes" id="UP000054538"/>
    </source>
</evidence>
<dbReference type="EMBL" id="KN825609">
    <property type="protein sequence ID" value="KIK82769.1"/>
    <property type="molecule type" value="Genomic_DNA"/>
</dbReference>
<dbReference type="InParanoid" id="A0A0D0DLI6"/>
<dbReference type="HOGENOM" id="CLU_150822_0_0_1"/>
<accession>A0A0D0DLI6</accession>
<dbReference type="AlphaFoldDB" id="A0A0D0DLI6"/>
<keyword evidence="3" id="KW-1185">Reference proteome</keyword>
<dbReference type="Proteomes" id="UP000054538">
    <property type="component" value="Unassembled WGS sequence"/>
</dbReference>
<proteinExistence type="predicted"/>
<protein>
    <submittedName>
        <fullName evidence="2">Uncharacterized protein</fullName>
    </submittedName>
</protein>
<sequence>MSKKSKIPPCNSGDDLPPPNMKNFVKGFSEFDVAQHLFKKGVAKYNKNKGHDALKCGTIGERTKNVREWFKTVCKVDADMMGKVEAAMAEWKEQGPPEKRKAA</sequence>
<organism evidence="2 3">
    <name type="scientific">Paxillus rubicundulus Ve08.2h10</name>
    <dbReference type="NCBI Taxonomy" id="930991"/>
    <lineage>
        <taxon>Eukaryota</taxon>
        <taxon>Fungi</taxon>
        <taxon>Dikarya</taxon>
        <taxon>Basidiomycota</taxon>
        <taxon>Agaricomycotina</taxon>
        <taxon>Agaricomycetes</taxon>
        <taxon>Agaricomycetidae</taxon>
        <taxon>Boletales</taxon>
        <taxon>Paxilineae</taxon>
        <taxon>Paxillaceae</taxon>
        <taxon>Paxillus</taxon>
    </lineage>
</organism>
<dbReference type="OrthoDB" id="2666301at2759"/>
<gene>
    <name evidence="2" type="ORF">PAXRUDRAFT_14671</name>
</gene>
<evidence type="ECO:0000256" key="1">
    <source>
        <dbReference type="SAM" id="MobiDB-lite"/>
    </source>
</evidence>
<feature type="region of interest" description="Disordered" evidence="1">
    <location>
        <begin position="1"/>
        <end position="21"/>
    </location>
</feature>
<reference evidence="2 3" key="1">
    <citation type="submission" date="2014-04" db="EMBL/GenBank/DDBJ databases">
        <authorList>
            <consortium name="DOE Joint Genome Institute"/>
            <person name="Kuo A."/>
            <person name="Kohler A."/>
            <person name="Jargeat P."/>
            <person name="Nagy L.G."/>
            <person name="Floudas D."/>
            <person name="Copeland A."/>
            <person name="Barry K.W."/>
            <person name="Cichocki N."/>
            <person name="Veneault-Fourrey C."/>
            <person name="LaButti K."/>
            <person name="Lindquist E.A."/>
            <person name="Lipzen A."/>
            <person name="Lundell T."/>
            <person name="Morin E."/>
            <person name="Murat C."/>
            <person name="Sun H."/>
            <person name="Tunlid A."/>
            <person name="Henrissat B."/>
            <person name="Grigoriev I.V."/>
            <person name="Hibbett D.S."/>
            <person name="Martin F."/>
            <person name="Nordberg H.P."/>
            <person name="Cantor M.N."/>
            <person name="Hua S.X."/>
        </authorList>
    </citation>
    <scope>NUCLEOTIDE SEQUENCE [LARGE SCALE GENOMIC DNA]</scope>
    <source>
        <strain evidence="2 3">Ve08.2h10</strain>
    </source>
</reference>
<reference evidence="3" key="2">
    <citation type="submission" date="2015-01" db="EMBL/GenBank/DDBJ databases">
        <title>Evolutionary Origins and Diversification of the Mycorrhizal Mutualists.</title>
        <authorList>
            <consortium name="DOE Joint Genome Institute"/>
            <consortium name="Mycorrhizal Genomics Consortium"/>
            <person name="Kohler A."/>
            <person name="Kuo A."/>
            <person name="Nagy L.G."/>
            <person name="Floudas D."/>
            <person name="Copeland A."/>
            <person name="Barry K.W."/>
            <person name="Cichocki N."/>
            <person name="Veneault-Fourrey C."/>
            <person name="LaButti K."/>
            <person name="Lindquist E.A."/>
            <person name="Lipzen A."/>
            <person name="Lundell T."/>
            <person name="Morin E."/>
            <person name="Murat C."/>
            <person name="Riley R."/>
            <person name="Ohm R."/>
            <person name="Sun H."/>
            <person name="Tunlid A."/>
            <person name="Henrissat B."/>
            <person name="Grigoriev I.V."/>
            <person name="Hibbett D.S."/>
            <person name="Martin F."/>
        </authorList>
    </citation>
    <scope>NUCLEOTIDE SEQUENCE [LARGE SCALE GENOMIC DNA]</scope>
    <source>
        <strain evidence="3">Ve08.2h10</strain>
    </source>
</reference>